<geneLocation type="plastid" evidence="6"/>
<dbReference type="EMBL" id="MH795128">
    <property type="protein sequence ID" value="AYO28125.1"/>
    <property type="molecule type" value="Genomic_DNA"/>
</dbReference>
<protein>
    <submittedName>
        <fullName evidence="6">Ribosomal protein S9</fullName>
    </submittedName>
</protein>
<evidence type="ECO:0000256" key="1">
    <source>
        <dbReference type="ARBA" id="ARBA00004474"/>
    </source>
</evidence>
<dbReference type="GO" id="GO:0009536">
    <property type="term" value="C:plastid"/>
    <property type="evidence" value="ECO:0007669"/>
    <property type="project" value="UniProtKB-SubCell"/>
</dbReference>
<keyword evidence="6" id="KW-0934">Plastid</keyword>
<comment type="subcellular location">
    <subcellularLocation>
        <location evidence="1">Plastid</location>
    </subcellularLocation>
</comment>
<evidence type="ECO:0000256" key="5">
    <source>
        <dbReference type="RuleBase" id="RU003815"/>
    </source>
</evidence>
<dbReference type="NCBIfam" id="NF001099">
    <property type="entry name" value="PRK00132.1"/>
    <property type="match status" value="1"/>
</dbReference>
<keyword evidence="4 5" id="KW-0687">Ribonucleoprotein</keyword>
<sequence length="133" mass="15208">MNQTLNLITGIGKRKTSVAKVFLKEGSGIFMVNNKIFENFFSGIGDEHEFVKTPLLLVNLNNQFNIDIKVKGGGITSQLEAIRLAITKALCTINSDYRQIFNQKLLLRRDSRIKERRKYGLKKARKASQYSKR</sequence>
<evidence type="ECO:0000313" key="6">
    <source>
        <dbReference type="EMBL" id="AYO28125.1"/>
    </source>
</evidence>
<dbReference type="PANTHER" id="PTHR21569:SF1">
    <property type="entry name" value="SMALL RIBOSOMAL SUBUNIT PROTEIN US9M"/>
    <property type="match status" value="1"/>
</dbReference>
<keyword evidence="3 5" id="KW-0689">Ribosomal protein</keyword>
<dbReference type="HAMAP" id="MF_00532_B">
    <property type="entry name" value="Ribosomal_uS9_B"/>
    <property type="match status" value="1"/>
</dbReference>
<dbReference type="InterPro" id="IPR014721">
    <property type="entry name" value="Ribsml_uS5_D2-typ_fold_subgr"/>
</dbReference>
<evidence type="ECO:0000256" key="3">
    <source>
        <dbReference type="ARBA" id="ARBA00022980"/>
    </source>
</evidence>
<dbReference type="InterPro" id="IPR023035">
    <property type="entry name" value="Ribosomal_uS9_bac/plastid"/>
</dbReference>
<organism evidence="6">
    <name type="scientific">Synura petersenii</name>
    <dbReference type="NCBI Taxonomy" id="52555"/>
    <lineage>
        <taxon>Eukaryota</taxon>
        <taxon>Sar</taxon>
        <taxon>Stramenopiles</taxon>
        <taxon>Ochrophyta</taxon>
        <taxon>Synurophyceae</taxon>
        <taxon>Synurales</taxon>
        <taxon>Mallomonadaceae</taxon>
        <taxon>Synura</taxon>
    </lineage>
</organism>
<gene>
    <name evidence="6" type="primary">rps9</name>
</gene>
<comment type="similarity">
    <text evidence="2 5">Belongs to the universal ribosomal protein uS9 family.</text>
</comment>
<dbReference type="GO" id="GO:0003735">
    <property type="term" value="F:structural constituent of ribosome"/>
    <property type="evidence" value="ECO:0007669"/>
    <property type="project" value="InterPro"/>
</dbReference>
<name>A0A3G2QYN8_9STRA</name>
<accession>A0A3G2QYN8</accession>
<dbReference type="InterPro" id="IPR020568">
    <property type="entry name" value="Ribosomal_Su5_D2-typ_SF"/>
</dbReference>
<dbReference type="GO" id="GO:0003723">
    <property type="term" value="F:RNA binding"/>
    <property type="evidence" value="ECO:0007669"/>
    <property type="project" value="TreeGrafter"/>
</dbReference>
<dbReference type="PROSITE" id="PS00360">
    <property type="entry name" value="RIBOSOMAL_S9"/>
    <property type="match status" value="1"/>
</dbReference>
<dbReference type="SUPFAM" id="SSF54211">
    <property type="entry name" value="Ribosomal protein S5 domain 2-like"/>
    <property type="match status" value="1"/>
</dbReference>
<proteinExistence type="inferred from homology"/>
<dbReference type="Pfam" id="PF00380">
    <property type="entry name" value="Ribosomal_S9"/>
    <property type="match status" value="1"/>
</dbReference>
<dbReference type="AlphaFoldDB" id="A0A3G2QYN8"/>
<reference evidence="6" key="1">
    <citation type="submission" date="2018-08" db="EMBL/GenBank/DDBJ databases">
        <title>Comparative Plastid Genomics of Synurophyceae: Evolutionary Evidence of Lateral Gene Transfer and Inverted Repeat Dynamics.</title>
        <authorList>
            <person name="Kim J.I."/>
            <person name="Shin H."/>
            <person name="Skaloud P."/>
            <person name="Jung J."/>
            <person name="Yoon H.S."/>
            <person name="Archibald J.M."/>
            <person name="Shin W."/>
        </authorList>
    </citation>
    <scope>NUCLEOTIDE SEQUENCE</scope>
    <source>
        <strain evidence="6">S114.C7</strain>
    </source>
</reference>
<evidence type="ECO:0000256" key="4">
    <source>
        <dbReference type="ARBA" id="ARBA00023274"/>
    </source>
</evidence>
<evidence type="ECO:0000256" key="2">
    <source>
        <dbReference type="ARBA" id="ARBA00005251"/>
    </source>
</evidence>
<dbReference type="InterPro" id="IPR000754">
    <property type="entry name" value="Ribosomal_uS9"/>
</dbReference>
<dbReference type="GO" id="GO:0015935">
    <property type="term" value="C:small ribosomal subunit"/>
    <property type="evidence" value="ECO:0007669"/>
    <property type="project" value="UniProtKB-ARBA"/>
</dbReference>
<dbReference type="FunFam" id="3.30.230.10:FF:000001">
    <property type="entry name" value="30S ribosomal protein S9"/>
    <property type="match status" value="1"/>
</dbReference>
<dbReference type="PANTHER" id="PTHR21569">
    <property type="entry name" value="RIBOSOMAL PROTEIN S9"/>
    <property type="match status" value="1"/>
</dbReference>
<dbReference type="GO" id="GO:0006412">
    <property type="term" value="P:translation"/>
    <property type="evidence" value="ECO:0007669"/>
    <property type="project" value="InterPro"/>
</dbReference>
<dbReference type="Gene3D" id="3.30.230.10">
    <property type="match status" value="1"/>
</dbReference>
<dbReference type="InterPro" id="IPR020574">
    <property type="entry name" value="Ribosomal_uS9_CS"/>
</dbReference>